<dbReference type="Gene3D" id="3.30.56.10">
    <property type="match status" value="2"/>
</dbReference>
<dbReference type="InterPro" id="IPR002547">
    <property type="entry name" value="tRNA-bd_dom"/>
</dbReference>
<dbReference type="InterPro" id="IPR036690">
    <property type="entry name" value="Fdx_antiC-bd_sf"/>
</dbReference>
<keyword evidence="13 15" id="KW-0030">Aminoacyl-tRNA synthetase</keyword>
<dbReference type="PANTHER" id="PTHR10947">
    <property type="entry name" value="PHENYLALANYL-TRNA SYNTHETASE BETA CHAIN AND LEUCINE-RICH REPEAT-CONTAINING PROTEIN 47"/>
    <property type="match status" value="1"/>
</dbReference>
<evidence type="ECO:0000256" key="9">
    <source>
        <dbReference type="ARBA" id="ARBA00022840"/>
    </source>
</evidence>
<dbReference type="Pfam" id="PF01588">
    <property type="entry name" value="tRNA_bind"/>
    <property type="match status" value="1"/>
</dbReference>
<proteinExistence type="inferred from homology"/>
<organism evidence="20 21">
    <name type="scientific">Peptoniphilus koenoeneniae</name>
    <dbReference type="NCBI Taxonomy" id="507751"/>
    <lineage>
        <taxon>Bacteria</taxon>
        <taxon>Bacillati</taxon>
        <taxon>Bacillota</taxon>
        <taxon>Tissierellia</taxon>
        <taxon>Tissierellales</taxon>
        <taxon>Peptoniphilaceae</taxon>
        <taxon>Peptoniphilus</taxon>
    </lineage>
</organism>
<dbReference type="EMBL" id="JAUSTN010000002">
    <property type="protein sequence ID" value="MDQ0274318.1"/>
    <property type="molecule type" value="Genomic_DNA"/>
</dbReference>
<keyword evidence="9 15" id="KW-0067">ATP-binding</keyword>
<dbReference type="CDD" id="cd00769">
    <property type="entry name" value="PheRS_beta_core"/>
    <property type="match status" value="1"/>
</dbReference>
<dbReference type="SUPFAM" id="SSF50249">
    <property type="entry name" value="Nucleic acid-binding proteins"/>
    <property type="match status" value="1"/>
</dbReference>
<dbReference type="EC" id="6.1.1.20" evidence="15"/>
<evidence type="ECO:0000256" key="10">
    <source>
        <dbReference type="ARBA" id="ARBA00022842"/>
    </source>
</evidence>
<evidence type="ECO:0000256" key="11">
    <source>
        <dbReference type="ARBA" id="ARBA00022884"/>
    </source>
</evidence>
<dbReference type="Gene3D" id="2.40.50.140">
    <property type="entry name" value="Nucleic acid-binding proteins"/>
    <property type="match status" value="1"/>
</dbReference>
<dbReference type="RefSeq" id="WP_023054932.1">
    <property type="nucleotide sequence ID" value="NZ_JAUSTN010000002.1"/>
</dbReference>
<dbReference type="NCBIfam" id="TIGR00472">
    <property type="entry name" value="pheT_bact"/>
    <property type="match status" value="1"/>
</dbReference>
<dbReference type="SMART" id="SM00873">
    <property type="entry name" value="B3_4"/>
    <property type="match status" value="1"/>
</dbReference>
<dbReference type="InterPro" id="IPR009061">
    <property type="entry name" value="DNA-bd_dom_put_sf"/>
</dbReference>
<dbReference type="SMART" id="SM00874">
    <property type="entry name" value="B5"/>
    <property type="match status" value="1"/>
</dbReference>
<evidence type="ECO:0000256" key="2">
    <source>
        <dbReference type="ARBA" id="ARBA00008653"/>
    </source>
</evidence>
<evidence type="ECO:0000256" key="13">
    <source>
        <dbReference type="ARBA" id="ARBA00023146"/>
    </source>
</evidence>
<evidence type="ECO:0000256" key="15">
    <source>
        <dbReference type="HAMAP-Rule" id="MF_00283"/>
    </source>
</evidence>
<feature type="domain" description="TRNA-binding" evidence="17">
    <location>
        <begin position="39"/>
        <end position="153"/>
    </location>
</feature>
<keyword evidence="5 16" id="KW-0820">tRNA-binding</keyword>
<evidence type="ECO:0000256" key="7">
    <source>
        <dbReference type="ARBA" id="ARBA00022723"/>
    </source>
</evidence>
<feature type="binding site" evidence="15">
    <location>
        <position position="469"/>
    </location>
    <ligand>
        <name>Mg(2+)</name>
        <dbReference type="ChEBI" id="CHEBI:18420"/>
        <note>shared with alpha subunit</note>
    </ligand>
</feature>
<dbReference type="SUPFAM" id="SSF55681">
    <property type="entry name" value="Class II aaRS and biotin synthetases"/>
    <property type="match status" value="1"/>
</dbReference>
<dbReference type="InterPro" id="IPR020825">
    <property type="entry name" value="Phe-tRNA_synthase-like_B3/B4"/>
</dbReference>
<evidence type="ECO:0000256" key="12">
    <source>
        <dbReference type="ARBA" id="ARBA00022917"/>
    </source>
</evidence>
<dbReference type="SUPFAM" id="SSF54991">
    <property type="entry name" value="Anticodon-binding domain of PheRS"/>
    <property type="match status" value="1"/>
</dbReference>
<dbReference type="InterPro" id="IPR005146">
    <property type="entry name" value="B3/B4_tRNA-bd"/>
</dbReference>
<comment type="cofactor">
    <cofactor evidence="15">
        <name>Mg(2+)</name>
        <dbReference type="ChEBI" id="CHEBI:18420"/>
    </cofactor>
    <text evidence="15">Binds 2 magnesium ions per tetramer.</text>
</comment>
<dbReference type="Gene3D" id="3.50.40.10">
    <property type="entry name" value="Phenylalanyl-trna Synthetase, Chain B, domain 3"/>
    <property type="match status" value="1"/>
</dbReference>
<evidence type="ECO:0000259" key="18">
    <source>
        <dbReference type="PROSITE" id="PS51447"/>
    </source>
</evidence>
<keyword evidence="7 15" id="KW-0479">Metal-binding</keyword>
<dbReference type="InterPro" id="IPR005121">
    <property type="entry name" value="Fdx_antiC-bd"/>
</dbReference>
<comment type="caution">
    <text evidence="20">The sequence shown here is derived from an EMBL/GenBank/DDBJ whole genome shotgun (WGS) entry which is preliminary data.</text>
</comment>
<dbReference type="InterPro" id="IPR005147">
    <property type="entry name" value="tRNA_synthase_B5-dom"/>
</dbReference>
<dbReference type="PANTHER" id="PTHR10947:SF0">
    <property type="entry name" value="PHENYLALANINE--TRNA LIGASE BETA SUBUNIT"/>
    <property type="match status" value="1"/>
</dbReference>
<keyword evidence="12 15" id="KW-0648">Protein biosynthesis</keyword>
<comment type="catalytic activity">
    <reaction evidence="14 15">
        <text>tRNA(Phe) + L-phenylalanine + ATP = L-phenylalanyl-tRNA(Phe) + AMP + diphosphate + H(+)</text>
        <dbReference type="Rhea" id="RHEA:19413"/>
        <dbReference type="Rhea" id="RHEA-COMP:9668"/>
        <dbReference type="Rhea" id="RHEA-COMP:9699"/>
        <dbReference type="ChEBI" id="CHEBI:15378"/>
        <dbReference type="ChEBI" id="CHEBI:30616"/>
        <dbReference type="ChEBI" id="CHEBI:33019"/>
        <dbReference type="ChEBI" id="CHEBI:58095"/>
        <dbReference type="ChEBI" id="CHEBI:78442"/>
        <dbReference type="ChEBI" id="CHEBI:78531"/>
        <dbReference type="ChEBI" id="CHEBI:456215"/>
        <dbReference type="EC" id="6.1.1.20"/>
    </reaction>
</comment>
<dbReference type="InterPro" id="IPR012340">
    <property type="entry name" value="NA-bd_OB-fold"/>
</dbReference>
<evidence type="ECO:0000259" key="19">
    <source>
        <dbReference type="PROSITE" id="PS51483"/>
    </source>
</evidence>
<dbReference type="InterPro" id="IPR033714">
    <property type="entry name" value="tRNA_bind_bactPheRS"/>
</dbReference>
<dbReference type="CDD" id="cd02796">
    <property type="entry name" value="tRNA_bind_bactPheRS"/>
    <property type="match status" value="1"/>
</dbReference>
<evidence type="ECO:0000313" key="21">
    <source>
        <dbReference type="Proteomes" id="UP001236559"/>
    </source>
</evidence>
<evidence type="ECO:0000256" key="8">
    <source>
        <dbReference type="ARBA" id="ARBA00022741"/>
    </source>
</evidence>
<evidence type="ECO:0000256" key="6">
    <source>
        <dbReference type="ARBA" id="ARBA00022598"/>
    </source>
</evidence>
<keyword evidence="4 15" id="KW-0963">Cytoplasm</keyword>
<keyword evidence="10 15" id="KW-0460">Magnesium</keyword>
<comment type="similarity">
    <text evidence="2 15">Belongs to the phenylalanyl-tRNA synthetase beta subunit family. Type 1 subfamily.</text>
</comment>
<dbReference type="Pfam" id="PF03147">
    <property type="entry name" value="FDX-ACB"/>
    <property type="match status" value="1"/>
</dbReference>
<evidence type="ECO:0000256" key="4">
    <source>
        <dbReference type="ARBA" id="ARBA00022490"/>
    </source>
</evidence>
<dbReference type="Pfam" id="PF17759">
    <property type="entry name" value="tRNA_synthFbeta"/>
    <property type="match status" value="1"/>
</dbReference>
<keyword evidence="11 16" id="KW-0694">RNA-binding</keyword>
<comment type="subunit">
    <text evidence="3 15">Tetramer of two alpha and two beta subunits.</text>
</comment>
<comment type="subcellular location">
    <subcellularLocation>
        <location evidence="1 15">Cytoplasm</location>
    </subcellularLocation>
</comment>
<evidence type="ECO:0000256" key="5">
    <source>
        <dbReference type="ARBA" id="ARBA00022555"/>
    </source>
</evidence>
<dbReference type="Gene3D" id="3.30.70.380">
    <property type="entry name" value="Ferrodoxin-fold anticodon-binding domain"/>
    <property type="match status" value="1"/>
</dbReference>
<dbReference type="Proteomes" id="UP001236559">
    <property type="component" value="Unassembled WGS sequence"/>
</dbReference>
<evidence type="ECO:0000256" key="16">
    <source>
        <dbReference type="PROSITE-ProRule" id="PRU00209"/>
    </source>
</evidence>
<sequence length="793" mass="89833">MLLPISWLKNYIDLDKSTKEIADEVTLTGSHVESIINRAEGISGVVVGKILKITNHPDADKLVICQVDVGDEVLQIVTGAKNVFEGALVPVSKVGANLAGGIKIKKGKLRGVESDGMLCSLEELGYEISVIPKEARDGIFIFREDYKLGTDVKEILDLNNPVIEFEITPNRPDCLSIIGMAREVAATFDTKLKNEEIKIENPVDNIKNYFNGVEVKTEKCQRFYGRVLKDVKIEESPLWLKNYLMASGVRPINNIVDLTNFVMLEYGQPLHAYNLETLEDKKIIVRQAEDGEVIKTLDDVERKLNKDDIVICDGKRIVGIAGLMGGFDTEITPQTKIVFLEGANFNEKSVRLTSKRQGLRTEASARFEKGIDSNLAKVAVDRVCQLSEKISCAKVVDSAFDEGQKDKKEKKIKLRLSKTNKLIGEDLSLEEISKILNRLEIETELFDEYLIAKVPSFRLDIEIEEDLIEEVARIYGYHNIEPKPLFGGLTVGSKPKFRNVEKRVKDILMAYGYSEFMTYSFVSPSIFNKLNLKEDNELRKVVKIINPLGEEYSIMRTTLVANMLEVLSKNYNRNNERAAGFEFGNTFTPSDKLPEERLKLTIGSYNQGDFYNMKEMILKALWTLGIDDLKVKPSSVEYLHPGRSADLYKDDIYLGSFGEVHPSVLEKYSIKTGALVGEFEFNKFVELSKENRLYKELPKYPSMKRDFAFILDRDISSEEIEEVAKKYGKKILEDFNVFDIYTGKGIEEGKKSIAFSLIFRANDRTLTDSEVEKISDKIIQEIKDNFKAKLRGE</sequence>
<protein>
    <recommendedName>
        <fullName evidence="15">Phenylalanine--tRNA ligase beta subunit</fullName>
        <ecNumber evidence="15">6.1.1.20</ecNumber>
    </recommendedName>
    <alternativeName>
        <fullName evidence="15">Phenylalanyl-tRNA synthetase beta subunit</fullName>
        <shortName evidence="15">PheRS</shortName>
    </alternativeName>
</protein>
<dbReference type="InterPro" id="IPR045864">
    <property type="entry name" value="aa-tRNA-synth_II/BPL/LPL"/>
</dbReference>
<gene>
    <name evidence="15" type="primary">pheT</name>
    <name evidence="20" type="ORF">J2S72_000326</name>
</gene>
<dbReference type="InterPro" id="IPR004532">
    <property type="entry name" value="Phe-tRNA-ligase_IIc_bsu_bact"/>
</dbReference>
<evidence type="ECO:0000256" key="14">
    <source>
        <dbReference type="ARBA" id="ARBA00049255"/>
    </source>
</evidence>
<feature type="domain" description="FDX-ACB" evidence="18">
    <location>
        <begin position="698"/>
        <end position="791"/>
    </location>
</feature>
<dbReference type="PROSITE" id="PS50886">
    <property type="entry name" value="TRBD"/>
    <property type="match status" value="1"/>
</dbReference>
<keyword evidence="21" id="KW-1185">Reference proteome</keyword>
<evidence type="ECO:0000313" key="20">
    <source>
        <dbReference type="EMBL" id="MDQ0274318.1"/>
    </source>
</evidence>
<evidence type="ECO:0000256" key="1">
    <source>
        <dbReference type="ARBA" id="ARBA00004496"/>
    </source>
</evidence>
<evidence type="ECO:0000259" key="17">
    <source>
        <dbReference type="PROSITE" id="PS50886"/>
    </source>
</evidence>
<keyword evidence="8 15" id="KW-0547">Nucleotide-binding</keyword>
<dbReference type="GO" id="GO:0004826">
    <property type="term" value="F:phenylalanine-tRNA ligase activity"/>
    <property type="evidence" value="ECO:0007669"/>
    <property type="project" value="UniProtKB-EC"/>
</dbReference>
<evidence type="ECO:0000256" key="3">
    <source>
        <dbReference type="ARBA" id="ARBA00011209"/>
    </source>
</evidence>
<dbReference type="HAMAP" id="MF_00283">
    <property type="entry name" value="Phe_tRNA_synth_beta1"/>
    <property type="match status" value="1"/>
</dbReference>
<accession>A0ABU0ASR3</accession>
<feature type="binding site" evidence="15">
    <location>
        <position position="470"/>
    </location>
    <ligand>
        <name>Mg(2+)</name>
        <dbReference type="ChEBI" id="CHEBI:18420"/>
        <note>shared with alpha subunit</note>
    </ligand>
</feature>
<dbReference type="PROSITE" id="PS51483">
    <property type="entry name" value="B5"/>
    <property type="match status" value="1"/>
</dbReference>
<dbReference type="InterPro" id="IPR045060">
    <property type="entry name" value="Phe-tRNA-ligase_IIc_bsu"/>
</dbReference>
<feature type="binding site" evidence="15">
    <location>
        <position position="466"/>
    </location>
    <ligand>
        <name>Mg(2+)</name>
        <dbReference type="ChEBI" id="CHEBI:18420"/>
        <note>shared with alpha subunit</note>
    </ligand>
</feature>
<dbReference type="Pfam" id="PF03483">
    <property type="entry name" value="B3_4"/>
    <property type="match status" value="1"/>
</dbReference>
<feature type="binding site" evidence="15">
    <location>
        <position position="460"/>
    </location>
    <ligand>
        <name>Mg(2+)</name>
        <dbReference type="ChEBI" id="CHEBI:18420"/>
        <note>shared with alpha subunit</note>
    </ligand>
</feature>
<feature type="domain" description="B5" evidence="19">
    <location>
        <begin position="407"/>
        <end position="482"/>
    </location>
</feature>
<dbReference type="SUPFAM" id="SSF46955">
    <property type="entry name" value="Putative DNA-binding domain"/>
    <property type="match status" value="1"/>
</dbReference>
<keyword evidence="6 15" id="KW-0436">Ligase</keyword>
<dbReference type="InterPro" id="IPR041616">
    <property type="entry name" value="PheRS_beta_core"/>
</dbReference>
<dbReference type="SUPFAM" id="SSF56037">
    <property type="entry name" value="PheT/TilS domain"/>
    <property type="match status" value="1"/>
</dbReference>
<name>A0ABU0ASR3_9FIRM</name>
<dbReference type="Pfam" id="PF03484">
    <property type="entry name" value="B5"/>
    <property type="match status" value="1"/>
</dbReference>
<dbReference type="SMART" id="SM00896">
    <property type="entry name" value="FDX-ACB"/>
    <property type="match status" value="1"/>
</dbReference>
<dbReference type="NCBIfam" id="NF045760">
    <property type="entry name" value="YtpR"/>
    <property type="match status" value="1"/>
</dbReference>
<dbReference type="PROSITE" id="PS51447">
    <property type="entry name" value="FDX_ACB"/>
    <property type="match status" value="1"/>
</dbReference>
<dbReference type="Gene3D" id="3.30.930.10">
    <property type="entry name" value="Bira Bifunctional Protein, Domain 2"/>
    <property type="match status" value="1"/>
</dbReference>
<reference evidence="20 21" key="1">
    <citation type="submission" date="2023-07" db="EMBL/GenBank/DDBJ databases">
        <title>Genomic Encyclopedia of Type Strains, Phase IV (KMG-IV): sequencing the most valuable type-strain genomes for metagenomic binning, comparative biology and taxonomic classification.</title>
        <authorList>
            <person name="Goeker M."/>
        </authorList>
    </citation>
    <scope>NUCLEOTIDE SEQUENCE [LARGE SCALE GENOMIC DNA]</scope>
    <source>
        <strain evidence="20 21">DSM 22616</strain>
    </source>
</reference>